<feature type="domain" description="Peptidase M24" evidence="1">
    <location>
        <begin position="138"/>
        <end position="273"/>
    </location>
</feature>
<proteinExistence type="predicted"/>
<dbReference type="SUPFAM" id="SSF53092">
    <property type="entry name" value="Creatinase/prolidase N-terminal domain"/>
    <property type="match status" value="1"/>
</dbReference>
<dbReference type="InterPro" id="IPR029149">
    <property type="entry name" value="Creatin/AminoP/Spt16_N"/>
</dbReference>
<comment type="caution">
    <text evidence="2">The sequence shown here is derived from an EMBL/GenBank/DDBJ whole genome shotgun (WGS) entry which is preliminary data.</text>
</comment>
<dbReference type="Pfam" id="PF00557">
    <property type="entry name" value="Peptidase_M24"/>
    <property type="match status" value="1"/>
</dbReference>
<dbReference type="PANTHER" id="PTHR46112:SF2">
    <property type="entry name" value="XAA-PRO AMINOPEPTIDASE P-RELATED"/>
    <property type="match status" value="1"/>
</dbReference>
<keyword evidence="2" id="KW-0378">Hydrolase</keyword>
<dbReference type="Gene3D" id="3.40.350.10">
    <property type="entry name" value="Creatinase/prolidase N-terminal domain"/>
    <property type="match status" value="1"/>
</dbReference>
<keyword evidence="2" id="KW-0645">Protease</keyword>
<evidence type="ECO:0000313" key="3">
    <source>
        <dbReference type="Proteomes" id="UP000054092"/>
    </source>
</evidence>
<dbReference type="GO" id="GO:0004177">
    <property type="term" value="F:aminopeptidase activity"/>
    <property type="evidence" value="ECO:0007669"/>
    <property type="project" value="UniProtKB-KW"/>
</dbReference>
<evidence type="ECO:0000259" key="1">
    <source>
        <dbReference type="Pfam" id="PF00557"/>
    </source>
</evidence>
<dbReference type="EMBL" id="LGGP01000208">
    <property type="protein sequence ID" value="KUK80084.1"/>
    <property type="molecule type" value="Genomic_DNA"/>
</dbReference>
<keyword evidence="2" id="KW-0031">Aminopeptidase</keyword>
<accession>A0A101HNT4</accession>
<protein>
    <submittedName>
        <fullName evidence="2">Xaa-Pro aminopeptidase</fullName>
    </submittedName>
</protein>
<dbReference type="PATRIC" id="fig|1184387.3.peg.1620"/>
<dbReference type="InterPro" id="IPR050659">
    <property type="entry name" value="Peptidase_M24B"/>
</dbReference>
<dbReference type="Proteomes" id="UP000054092">
    <property type="component" value="Unassembled WGS sequence"/>
</dbReference>
<dbReference type="AlphaFoldDB" id="A0A101HNT4"/>
<name>A0A101HNT4_9BACT</name>
<sequence>MTRHEVVREYIGEASVEAVLLTRNSNIQWFFKGEVDPRIDTSSDFGAFWLLVTESMVVALSPSYDAERIKDEILPAGIEILAIDEYKNYRETISKICEKFRKTAVDCELFLSCSNYVPLDKSFYEKMQILDDREILRLRVVGKLTENILCEFAPELQPGMAELEIEKVLRAIFIESGLEAPTLCVASDERIAKSPYPVSTAKKIDRYLMLRATIRKQGLSVSLSRYFHFGAVPHAIEEKHERASGVAAKAAVAIMRAKSMGEVYEEIRNAYIALNAVDEITHFSPGGSIGYIQKRFSFAPNSSIEMRSPASYVLCPRIGGLFSEDTVLLNPDGTAEFVTLGEDFPKVKVRFESFRVHRPWVMII</sequence>
<dbReference type="PANTHER" id="PTHR46112">
    <property type="entry name" value="AMINOPEPTIDASE"/>
    <property type="match status" value="1"/>
</dbReference>
<dbReference type="CDD" id="cd01066">
    <property type="entry name" value="APP_MetAP"/>
    <property type="match status" value="1"/>
</dbReference>
<dbReference type="InterPro" id="IPR000994">
    <property type="entry name" value="Pept_M24"/>
</dbReference>
<dbReference type="Gene3D" id="3.90.230.10">
    <property type="entry name" value="Creatinase/methionine aminopeptidase superfamily"/>
    <property type="match status" value="1"/>
</dbReference>
<gene>
    <name evidence="2" type="ORF">XD94_1183</name>
</gene>
<evidence type="ECO:0000313" key="2">
    <source>
        <dbReference type="EMBL" id="KUK80084.1"/>
    </source>
</evidence>
<dbReference type="InterPro" id="IPR036005">
    <property type="entry name" value="Creatinase/aminopeptidase-like"/>
</dbReference>
<dbReference type="SUPFAM" id="SSF55920">
    <property type="entry name" value="Creatinase/aminopeptidase"/>
    <property type="match status" value="1"/>
</dbReference>
<reference evidence="3" key="1">
    <citation type="journal article" date="2015" name="MBio">
        <title>Genome-Resolved Metagenomic Analysis Reveals Roles for Candidate Phyla and Other Microbial Community Members in Biogeochemical Transformations in Oil Reservoirs.</title>
        <authorList>
            <person name="Hu P."/>
            <person name="Tom L."/>
            <person name="Singh A."/>
            <person name="Thomas B.C."/>
            <person name="Baker B.J."/>
            <person name="Piceno Y.M."/>
            <person name="Andersen G.L."/>
            <person name="Banfield J.F."/>
        </authorList>
    </citation>
    <scope>NUCLEOTIDE SEQUENCE [LARGE SCALE GENOMIC DNA]</scope>
</reference>
<organism evidence="2 3">
    <name type="scientific">Mesotoga prima</name>
    <dbReference type="NCBI Taxonomy" id="1184387"/>
    <lineage>
        <taxon>Bacteria</taxon>
        <taxon>Thermotogati</taxon>
        <taxon>Thermotogota</taxon>
        <taxon>Thermotogae</taxon>
        <taxon>Kosmotogales</taxon>
        <taxon>Kosmotogaceae</taxon>
        <taxon>Mesotoga</taxon>
    </lineage>
</organism>